<proteinExistence type="predicted"/>
<dbReference type="AlphaFoldDB" id="A0A2S6GF40"/>
<dbReference type="SUPFAM" id="SSF46785">
    <property type="entry name" value="Winged helix' DNA-binding domain"/>
    <property type="match status" value="1"/>
</dbReference>
<dbReference type="Gene3D" id="1.10.10.10">
    <property type="entry name" value="Winged helix-like DNA-binding domain superfamily/Winged helix DNA-binding domain"/>
    <property type="match status" value="1"/>
</dbReference>
<dbReference type="EMBL" id="PTIX01000024">
    <property type="protein sequence ID" value="PPK63848.1"/>
    <property type="molecule type" value="Genomic_DNA"/>
</dbReference>
<dbReference type="Pfam" id="PF03551">
    <property type="entry name" value="PadR"/>
    <property type="match status" value="1"/>
</dbReference>
<dbReference type="RefSeq" id="WP_104482458.1">
    <property type="nucleotide sequence ID" value="NZ_CP154825.1"/>
</dbReference>
<dbReference type="GO" id="GO:0003677">
    <property type="term" value="F:DNA binding"/>
    <property type="evidence" value="ECO:0007669"/>
    <property type="project" value="UniProtKB-KW"/>
</dbReference>
<keyword evidence="3" id="KW-1185">Reference proteome</keyword>
<dbReference type="Proteomes" id="UP000239203">
    <property type="component" value="Unassembled WGS sequence"/>
</dbReference>
<accession>A0A2S6GF40</accession>
<keyword evidence="2" id="KW-0238">DNA-binding</keyword>
<dbReference type="InterPro" id="IPR036390">
    <property type="entry name" value="WH_DNA-bd_sf"/>
</dbReference>
<name>A0A2S6GF40_9PSEU</name>
<dbReference type="InterPro" id="IPR005149">
    <property type="entry name" value="Tscrpt_reg_PadR_N"/>
</dbReference>
<gene>
    <name evidence="2" type="ORF">CLV40_12492</name>
</gene>
<evidence type="ECO:0000259" key="1">
    <source>
        <dbReference type="Pfam" id="PF03551"/>
    </source>
</evidence>
<sequence>MRAEELKGNLDGMLLAVLSSGPRHGYSVIEALRERSGGKVNLPSGTIYPALHRLEAGGLVRSGWELVGGRRRRVYEITSAGEQALTATRANWRDIIATIRAVVLNEG</sequence>
<dbReference type="PANTHER" id="PTHR43252:SF7">
    <property type="entry name" value="TRANSCRIPTIONAL REGULATOR YQJI"/>
    <property type="match status" value="1"/>
</dbReference>
<organism evidence="2 3">
    <name type="scientific">Actinokineospora auranticolor</name>
    <dbReference type="NCBI Taxonomy" id="155976"/>
    <lineage>
        <taxon>Bacteria</taxon>
        <taxon>Bacillati</taxon>
        <taxon>Actinomycetota</taxon>
        <taxon>Actinomycetes</taxon>
        <taxon>Pseudonocardiales</taxon>
        <taxon>Pseudonocardiaceae</taxon>
        <taxon>Actinokineospora</taxon>
    </lineage>
</organism>
<reference evidence="2 3" key="1">
    <citation type="submission" date="2018-02" db="EMBL/GenBank/DDBJ databases">
        <title>Genomic Encyclopedia of Archaeal and Bacterial Type Strains, Phase II (KMG-II): from individual species to whole genera.</title>
        <authorList>
            <person name="Goeker M."/>
        </authorList>
    </citation>
    <scope>NUCLEOTIDE SEQUENCE [LARGE SCALE GENOMIC DNA]</scope>
    <source>
        <strain evidence="2 3">YU 961-1</strain>
    </source>
</reference>
<dbReference type="InterPro" id="IPR036388">
    <property type="entry name" value="WH-like_DNA-bd_sf"/>
</dbReference>
<evidence type="ECO:0000313" key="2">
    <source>
        <dbReference type="EMBL" id="PPK63848.1"/>
    </source>
</evidence>
<evidence type="ECO:0000313" key="3">
    <source>
        <dbReference type="Proteomes" id="UP000239203"/>
    </source>
</evidence>
<feature type="domain" description="Transcription regulator PadR N-terminal" evidence="1">
    <location>
        <begin position="14"/>
        <end position="86"/>
    </location>
</feature>
<dbReference type="OrthoDB" id="122286at2"/>
<comment type="caution">
    <text evidence="2">The sequence shown here is derived from an EMBL/GenBank/DDBJ whole genome shotgun (WGS) entry which is preliminary data.</text>
</comment>
<dbReference type="PANTHER" id="PTHR43252">
    <property type="entry name" value="TRANSCRIPTIONAL REGULATOR YQJI"/>
    <property type="match status" value="1"/>
</dbReference>
<protein>
    <submittedName>
        <fullName evidence="2">DNA-binding PadR family transcriptional regulator</fullName>
    </submittedName>
</protein>